<proteinExistence type="predicted"/>
<dbReference type="AlphaFoldDB" id="A0A0K0FBA0"/>
<reference evidence="1" key="1">
    <citation type="submission" date="2014-07" db="EMBL/GenBank/DDBJ databases">
        <authorList>
            <person name="Martin A.A"/>
            <person name="De Silva N."/>
        </authorList>
    </citation>
    <scope>NUCLEOTIDE SEQUENCE</scope>
</reference>
<accession>A0A0K0FBA0</accession>
<keyword evidence="1" id="KW-1185">Reference proteome</keyword>
<evidence type="ECO:0000313" key="1">
    <source>
        <dbReference type="Proteomes" id="UP000035680"/>
    </source>
</evidence>
<dbReference type="STRING" id="75913.A0A0K0FBA0"/>
<evidence type="ECO:0000313" key="2">
    <source>
        <dbReference type="WBParaSite" id="SVE_0610700.1"/>
    </source>
</evidence>
<reference evidence="2" key="2">
    <citation type="submission" date="2015-08" db="UniProtKB">
        <authorList>
            <consortium name="WormBaseParasite"/>
        </authorList>
    </citation>
    <scope>IDENTIFICATION</scope>
</reference>
<dbReference type="WBParaSite" id="SVE_0610700.1">
    <property type="protein sequence ID" value="SVE_0610700.1"/>
    <property type="gene ID" value="SVE_0610700"/>
</dbReference>
<sequence length="367" mass="43838">MVQDQDLRDLRERVKSPKNLGQAERNMEYIRIIVKNDVYKMMTLLSTEKFEKVRMELKLMGKTLKESTVEDIEKAYMSSYSKLVKENKFLSVLKLREVVRNKNVENIELIKKINLVVEARDRKFLLKDKVARILYVILCSKKYDLCLKKKLLDVSKDESEEESRLPGKWKMKVEDKEIKIKKACYEVEKGRFPSIVELKETFKFFNKLINKEERKSEMDVNKVFQRNKSNVNCHHCQKVDHIMKECWIKHPELRTRNRRIVYENKRSNYDEENDDEDCNNVIMIGLVEEDKMIVANHVNLSKIRTFTNEGVKEVAKCDIEYQSWVQEISKNEILQFLENKKIYMLRKKEMINIAHETHMEKKGLNIA</sequence>
<dbReference type="Proteomes" id="UP000035680">
    <property type="component" value="Unassembled WGS sequence"/>
</dbReference>
<protein>
    <submittedName>
        <fullName evidence="2">CCHC-type domain-containing protein</fullName>
    </submittedName>
</protein>
<organism evidence="1 2">
    <name type="scientific">Strongyloides venezuelensis</name>
    <name type="common">Threadworm</name>
    <dbReference type="NCBI Taxonomy" id="75913"/>
    <lineage>
        <taxon>Eukaryota</taxon>
        <taxon>Metazoa</taxon>
        <taxon>Ecdysozoa</taxon>
        <taxon>Nematoda</taxon>
        <taxon>Chromadorea</taxon>
        <taxon>Rhabditida</taxon>
        <taxon>Tylenchina</taxon>
        <taxon>Panagrolaimomorpha</taxon>
        <taxon>Strongyloidoidea</taxon>
        <taxon>Strongyloididae</taxon>
        <taxon>Strongyloides</taxon>
    </lineage>
</organism>
<name>A0A0K0FBA0_STRVS</name>